<gene>
    <name evidence="1" type="ORF">AMS66_08055</name>
</gene>
<evidence type="ECO:0000313" key="1">
    <source>
        <dbReference type="EMBL" id="KOY16823.1"/>
    </source>
</evidence>
<dbReference type="RefSeq" id="WP_053780302.1">
    <property type="nucleotide sequence ID" value="NZ_LITU01000050.1"/>
</dbReference>
<dbReference type="EMBL" id="LITU01000050">
    <property type="protein sequence ID" value="KOY16823.1"/>
    <property type="molecule type" value="Genomic_DNA"/>
</dbReference>
<reference evidence="1 2" key="1">
    <citation type="submission" date="2015-08" db="EMBL/GenBank/DDBJ databases">
        <title>Draft genome sequence of cellulolytic and xylanolytic Paenibacillus sp. A59, isolated from a decaying forest soil from Patagonia, Argentina.</title>
        <authorList>
            <person name="Ghio S."/>
            <person name="Caceres A.M."/>
            <person name="Talia P."/>
            <person name="Grasso D."/>
            <person name="Campos E."/>
        </authorList>
    </citation>
    <scope>NUCLEOTIDE SEQUENCE [LARGE SCALE GENOMIC DNA]</scope>
    <source>
        <strain evidence="1 2">A59</strain>
    </source>
</reference>
<organism evidence="1 2">
    <name type="scientific">Paenibacillus xylanivorans</name>
    <dbReference type="NCBI Taxonomy" id="1705561"/>
    <lineage>
        <taxon>Bacteria</taxon>
        <taxon>Bacillati</taxon>
        <taxon>Bacillota</taxon>
        <taxon>Bacilli</taxon>
        <taxon>Bacillales</taxon>
        <taxon>Paenibacillaceae</taxon>
        <taxon>Paenibacillus</taxon>
    </lineage>
</organism>
<evidence type="ECO:0000313" key="2">
    <source>
        <dbReference type="Proteomes" id="UP000037688"/>
    </source>
</evidence>
<dbReference type="OrthoDB" id="6636929at2"/>
<name>A0A0M9BQA1_9BACL</name>
<keyword evidence="2" id="KW-1185">Reference proteome</keyword>
<comment type="caution">
    <text evidence="1">The sequence shown here is derived from an EMBL/GenBank/DDBJ whole genome shotgun (WGS) entry which is preliminary data.</text>
</comment>
<sequence length="313" mass="35386">MCNPKVKLLPFADISVYTEGFEVVSTQWGGDGQVYILLMNQIPEKDHGGMFVQVKLKQTHNYKVLIVTDQHIKEVVILGQTFNYHYVQPLHHQLLLVGARCAHYGNDQYDLNAKVCDVNGNTIREFLLGDGIQSVQVTEKGTIWTSYFDEGVFGNYGWSEPIGSQGLLAWDEHGNKRYEDQDADIADCYALNVVNENQVWFYFYTDFELGCVSGGTRQPKVTFMNPNISGSSGLCTDGYHFLFDAGYGKHGTFVLKKMEQPGKLTKGQKVTLLNEQNKPFKQARQDLRQNRLLLCEGNLLYQVTVEELASSLD</sequence>
<dbReference type="PATRIC" id="fig|1705561.3.peg.1441"/>
<protein>
    <submittedName>
        <fullName evidence="1">Uncharacterized protein</fullName>
    </submittedName>
</protein>
<dbReference type="Proteomes" id="UP000037688">
    <property type="component" value="Unassembled WGS sequence"/>
</dbReference>
<dbReference type="AlphaFoldDB" id="A0A0M9BQA1"/>
<proteinExistence type="predicted"/>
<accession>A0A0M9BQA1</accession>